<dbReference type="InterPro" id="IPR012854">
    <property type="entry name" value="Cu_amine_oxidase-like_N"/>
</dbReference>
<dbReference type="InterPro" id="IPR035668">
    <property type="entry name" value="Amicyanin"/>
</dbReference>
<keyword evidence="6" id="KW-1185">Reference proteome</keyword>
<evidence type="ECO:0000259" key="4">
    <source>
        <dbReference type="Pfam" id="PF07833"/>
    </source>
</evidence>
<dbReference type="CDD" id="cd13921">
    <property type="entry name" value="Amicyanin"/>
    <property type="match status" value="1"/>
</dbReference>
<dbReference type="PANTHER" id="PTHR36507">
    <property type="entry name" value="BLL1555 PROTEIN"/>
    <property type="match status" value="1"/>
</dbReference>
<dbReference type="InterPro" id="IPR036582">
    <property type="entry name" value="Mao_N_sf"/>
</dbReference>
<dbReference type="Pfam" id="PF00127">
    <property type="entry name" value="Copper-bind"/>
    <property type="match status" value="1"/>
</dbReference>
<keyword evidence="2" id="KW-0186">Copper</keyword>
<feature type="domain" description="Blue (type 1) copper" evidence="3">
    <location>
        <begin position="389"/>
        <end position="468"/>
    </location>
</feature>
<dbReference type="Gene3D" id="2.60.40.420">
    <property type="entry name" value="Cupredoxins - blue copper proteins"/>
    <property type="match status" value="1"/>
</dbReference>
<proteinExistence type="predicted"/>
<dbReference type="InterPro" id="IPR008972">
    <property type="entry name" value="Cupredoxin"/>
</dbReference>
<evidence type="ECO:0000256" key="1">
    <source>
        <dbReference type="ARBA" id="ARBA00022723"/>
    </source>
</evidence>
<keyword evidence="1" id="KW-0479">Metal-binding</keyword>
<dbReference type="Proteomes" id="UP001519343">
    <property type="component" value="Unassembled WGS sequence"/>
</dbReference>
<feature type="domain" description="Copper amine oxidase-like N-terminal" evidence="4">
    <location>
        <begin position="42"/>
        <end position="147"/>
    </location>
</feature>
<dbReference type="PANTHER" id="PTHR36507:SF1">
    <property type="entry name" value="BLL1555 PROTEIN"/>
    <property type="match status" value="1"/>
</dbReference>
<accession>A0ABS4GNS8</accession>
<name>A0ABS4GNS8_9BACL</name>
<dbReference type="Gene3D" id="3.30.457.10">
    <property type="entry name" value="Copper amine oxidase-like, N-terminal domain"/>
    <property type="match status" value="1"/>
</dbReference>
<evidence type="ECO:0000313" key="6">
    <source>
        <dbReference type="Proteomes" id="UP001519343"/>
    </source>
</evidence>
<evidence type="ECO:0000259" key="3">
    <source>
        <dbReference type="Pfam" id="PF00127"/>
    </source>
</evidence>
<dbReference type="InterPro" id="IPR052721">
    <property type="entry name" value="ET_Amicyanin"/>
</dbReference>
<sequence length="468" mass="51104">MKKTMSTFVTGLLLYGMIGVGVSNAQIATSVGAPTANLEVVLDGKLIDFVKKPVLIQNHLLVPSESLSKVLGATITYDNVSKTIKITKEHNTYILPIGSKAVTINGATVHLETPAALINQVPYLPIRFISENMGVEVEHNQETRTVALKTNDSPSFNVLFPNQNEILYTNQVKVSVAAFNHELTDFRQQMLPKDGQGHIHLWLDTDPSNPKLAYKMIDGEPAVFDNIEPGQHTLTVQLVGNNHQAISPEAKQVITFTTAATPSLIVNGPKEGEVIYGDKVTVSSELTGFKLSDFRKKGNVTAEEGHLHLWLDTDVTNPKLAYKQITGDPVTFENVEPGDHTLTVQLVGANHKPIIPVVKKVVHFKTAAKPPQKSTGKTTAKQTNSEKTYTVNIESFAFKPGSLTVEVGSTVTFKNLDDVDHTVTAKDGSFDSGNIGKGKTYSMIFKNEGEYNIYCKPHNFMVGTIIVK</sequence>
<comment type="caution">
    <text evidence="5">The sequence shown here is derived from an EMBL/GenBank/DDBJ whole genome shotgun (WGS) entry which is preliminary data.</text>
</comment>
<dbReference type="RefSeq" id="WP_209810009.1">
    <property type="nucleotide sequence ID" value="NZ_JAGGKT010000004.1"/>
</dbReference>
<dbReference type="EMBL" id="JAGGKT010000004">
    <property type="protein sequence ID" value="MBP1931940.1"/>
    <property type="molecule type" value="Genomic_DNA"/>
</dbReference>
<evidence type="ECO:0000313" key="5">
    <source>
        <dbReference type="EMBL" id="MBP1931940.1"/>
    </source>
</evidence>
<gene>
    <name evidence="5" type="ORF">J2Z37_001941</name>
</gene>
<dbReference type="SUPFAM" id="SSF55383">
    <property type="entry name" value="Copper amine oxidase, domain N"/>
    <property type="match status" value="1"/>
</dbReference>
<reference evidence="5 6" key="1">
    <citation type="submission" date="2021-03" db="EMBL/GenBank/DDBJ databases">
        <title>Genomic Encyclopedia of Type Strains, Phase IV (KMG-IV): sequencing the most valuable type-strain genomes for metagenomic binning, comparative biology and taxonomic classification.</title>
        <authorList>
            <person name="Goeker M."/>
        </authorList>
    </citation>
    <scope>NUCLEOTIDE SEQUENCE [LARGE SCALE GENOMIC DNA]</scope>
    <source>
        <strain evidence="5 6">DSM 24738</strain>
    </source>
</reference>
<dbReference type="InterPro" id="IPR000923">
    <property type="entry name" value="BlueCu_1"/>
</dbReference>
<organism evidence="5 6">
    <name type="scientific">Ammoniphilus resinae</name>
    <dbReference type="NCBI Taxonomy" id="861532"/>
    <lineage>
        <taxon>Bacteria</taxon>
        <taxon>Bacillati</taxon>
        <taxon>Bacillota</taxon>
        <taxon>Bacilli</taxon>
        <taxon>Bacillales</taxon>
        <taxon>Paenibacillaceae</taxon>
        <taxon>Aneurinibacillus group</taxon>
        <taxon>Ammoniphilus</taxon>
    </lineage>
</organism>
<dbReference type="SUPFAM" id="SSF49503">
    <property type="entry name" value="Cupredoxins"/>
    <property type="match status" value="1"/>
</dbReference>
<evidence type="ECO:0000256" key="2">
    <source>
        <dbReference type="ARBA" id="ARBA00023008"/>
    </source>
</evidence>
<protein>
    <submittedName>
        <fullName evidence="5">Plastocyanin/uncharacterized protein YegJ (DUF2314 family)</fullName>
    </submittedName>
</protein>
<dbReference type="Pfam" id="PF07833">
    <property type="entry name" value="Cu_amine_oxidN1"/>
    <property type="match status" value="1"/>
</dbReference>